<keyword evidence="2" id="KW-1185">Reference proteome</keyword>
<name>A0A5N6P794_9ASTR</name>
<accession>A0A5N6P794</accession>
<dbReference type="EMBL" id="SZYD01000006">
    <property type="protein sequence ID" value="KAD5961114.1"/>
    <property type="molecule type" value="Genomic_DNA"/>
</dbReference>
<evidence type="ECO:0000313" key="2">
    <source>
        <dbReference type="Proteomes" id="UP000326396"/>
    </source>
</evidence>
<comment type="caution">
    <text evidence="1">The sequence shown here is derived from an EMBL/GenBank/DDBJ whole genome shotgun (WGS) entry which is preliminary data.</text>
</comment>
<dbReference type="Proteomes" id="UP000326396">
    <property type="component" value="Linkage Group LG14"/>
</dbReference>
<gene>
    <name evidence="1" type="ORF">E3N88_12587</name>
</gene>
<proteinExistence type="predicted"/>
<dbReference type="AlphaFoldDB" id="A0A5N6P794"/>
<organism evidence="1 2">
    <name type="scientific">Mikania micrantha</name>
    <name type="common">bitter vine</name>
    <dbReference type="NCBI Taxonomy" id="192012"/>
    <lineage>
        <taxon>Eukaryota</taxon>
        <taxon>Viridiplantae</taxon>
        <taxon>Streptophyta</taxon>
        <taxon>Embryophyta</taxon>
        <taxon>Tracheophyta</taxon>
        <taxon>Spermatophyta</taxon>
        <taxon>Magnoliopsida</taxon>
        <taxon>eudicotyledons</taxon>
        <taxon>Gunneridae</taxon>
        <taxon>Pentapetalae</taxon>
        <taxon>asterids</taxon>
        <taxon>campanulids</taxon>
        <taxon>Asterales</taxon>
        <taxon>Asteraceae</taxon>
        <taxon>Asteroideae</taxon>
        <taxon>Heliantheae alliance</taxon>
        <taxon>Eupatorieae</taxon>
        <taxon>Mikania</taxon>
    </lineage>
</organism>
<evidence type="ECO:0000313" key="1">
    <source>
        <dbReference type="EMBL" id="KAD5961114.1"/>
    </source>
</evidence>
<protein>
    <submittedName>
        <fullName evidence="1">Uncharacterized protein</fullName>
    </submittedName>
</protein>
<sequence>MQKPFHEPATRPSRATLVTRRTACALNFDRFDSQNCSQECTGDSSYGAFGYGQTQGTFRIRFAAPTRVHEQPHVTQATGHSTGMQQVGPRTYNNVFRVSKLQTGRIVALKKGLWYSPSKLLLGSTKYEASVDLWSIDRLFAKRLLGSQNTGHPISQIQSMSATFTSTSQFAVSSPFTGGWTGA</sequence>
<reference evidence="1 2" key="1">
    <citation type="submission" date="2019-05" db="EMBL/GenBank/DDBJ databases">
        <title>Mikania micrantha, genome provides insights into the molecular mechanism of rapid growth.</title>
        <authorList>
            <person name="Liu B."/>
        </authorList>
    </citation>
    <scope>NUCLEOTIDE SEQUENCE [LARGE SCALE GENOMIC DNA]</scope>
    <source>
        <strain evidence="1">NLD-2019</strain>
        <tissue evidence="1">Leaf</tissue>
    </source>
</reference>